<protein>
    <submittedName>
        <fullName evidence="1">Uncharacterized protein</fullName>
    </submittedName>
</protein>
<evidence type="ECO:0000313" key="2">
    <source>
        <dbReference type="Proteomes" id="UP001057402"/>
    </source>
</evidence>
<gene>
    <name evidence="1" type="ORF">MLD38_014428</name>
</gene>
<proteinExistence type="predicted"/>
<keyword evidence="2" id="KW-1185">Reference proteome</keyword>
<dbReference type="Proteomes" id="UP001057402">
    <property type="component" value="Chromosome 4"/>
</dbReference>
<sequence>MAGTDHVPSRQEESSNPSCSPQVLNVLEALKRASQELRARPDLRHGCHSDPSPEIMALLELQTESDTILSSDPYLCNLSNHLNTLKSLVLAQRSSKGFDLRSFLSRRISAHSISRVAESIALEIQAWIDREIVEEIVFRLEARAGDDEEVIRLLGRIEKRVSQGFDRDLQDLVLKSKLLVRLERALCDPGWSTRMREHTAFTIAALMKFNKDVFVGQVMLRQTILALMAIASVASLKVLTLLIRSIKSAIVDEIESSGGIPKAISFLDNEDLQFRVAAMDCILEIGYFGRKEAIEAMLEAGLIEKLMELQWSRHGGTLIDSSWSTREGDENDGEGRRKRLTRSNRERKLLETHPFTSCVSRFAVQLEVGEGLRQRERRAFKREILERVREASATDSEAATIIAEVLWGSSP</sequence>
<name>A0ACB9RCT8_9MYRT</name>
<evidence type="ECO:0000313" key="1">
    <source>
        <dbReference type="EMBL" id="KAI4376694.1"/>
    </source>
</evidence>
<reference evidence="2" key="1">
    <citation type="journal article" date="2023" name="Front. Plant Sci.">
        <title>Chromosomal-level genome assembly of Melastoma candidum provides insights into trichome evolution.</title>
        <authorList>
            <person name="Zhong Y."/>
            <person name="Wu W."/>
            <person name="Sun C."/>
            <person name="Zou P."/>
            <person name="Liu Y."/>
            <person name="Dai S."/>
            <person name="Zhou R."/>
        </authorList>
    </citation>
    <scope>NUCLEOTIDE SEQUENCE [LARGE SCALE GENOMIC DNA]</scope>
</reference>
<accession>A0ACB9RCT8</accession>
<dbReference type="EMBL" id="CM042883">
    <property type="protein sequence ID" value="KAI4376694.1"/>
    <property type="molecule type" value="Genomic_DNA"/>
</dbReference>
<comment type="caution">
    <text evidence="1">The sequence shown here is derived from an EMBL/GenBank/DDBJ whole genome shotgun (WGS) entry which is preliminary data.</text>
</comment>
<organism evidence="1 2">
    <name type="scientific">Melastoma candidum</name>
    <dbReference type="NCBI Taxonomy" id="119954"/>
    <lineage>
        <taxon>Eukaryota</taxon>
        <taxon>Viridiplantae</taxon>
        <taxon>Streptophyta</taxon>
        <taxon>Embryophyta</taxon>
        <taxon>Tracheophyta</taxon>
        <taxon>Spermatophyta</taxon>
        <taxon>Magnoliopsida</taxon>
        <taxon>eudicotyledons</taxon>
        <taxon>Gunneridae</taxon>
        <taxon>Pentapetalae</taxon>
        <taxon>rosids</taxon>
        <taxon>malvids</taxon>
        <taxon>Myrtales</taxon>
        <taxon>Melastomataceae</taxon>
        <taxon>Melastomatoideae</taxon>
        <taxon>Melastomateae</taxon>
        <taxon>Melastoma</taxon>
    </lineage>
</organism>